<proteinExistence type="predicted"/>
<sequence length="59" mass="6380">SFSNADLVDDEPAGAEQDGLSPHWKCYAKYISHQQILLTFLPATFTGASSVNATPIRAQ</sequence>
<keyword evidence="3" id="KW-1185">Reference proteome</keyword>
<dbReference type="EMBL" id="JAMKFB020000006">
    <property type="protein sequence ID" value="KAL0190245.1"/>
    <property type="molecule type" value="Genomic_DNA"/>
</dbReference>
<dbReference type="Proteomes" id="UP001529510">
    <property type="component" value="Unassembled WGS sequence"/>
</dbReference>
<organism evidence="2 3">
    <name type="scientific">Cirrhinus mrigala</name>
    <name type="common">Mrigala</name>
    <dbReference type="NCBI Taxonomy" id="683832"/>
    <lineage>
        <taxon>Eukaryota</taxon>
        <taxon>Metazoa</taxon>
        <taxon>Chordata</taxon>
        <taxon>Craniata</taxon>
        <taxon>Vertebrata</taxon>
        <taxon>Euteleostomi</taxon>
        <taxon>Actinopterygii</taxon>
        <taxon>Neopterygii</taxon>
        <taxon>Teleostei</taxon>
        <taxon>Ostariophysi</taxon>
        <taxon>Cypriniformes</taxon>
        <taxon>Cyprinidae</taxon>
        <taxon>Labeoninae</taxon>
        <taxon>Labeonini</taxon>
        <taxon>Cirrhinus</taxon>
    </lineage>
</organism>
<reference evidence="2 3" key="1">
    <citation type="submission" date="2024-05" db="EMBL/GenBank/DDBJ databases">
        <title>Genome sequencing and assembly of Indian major carp, Cirrhinus mrigala (Hamilton, 1822).</title>
        <authorList>
            <person name="Mohindra V."/>
            <person name="Chowdhury L.M."/>
            <person name="Lal K."/>
            <person name="Jena J.K."/>
        </authorList>
    </citation>
    <scope>NUCLEOTIDE SEQUENCE [LARGE SCALE GENOMIC DNA]</scope>
    <source>
        <strain evidence="2">CM1030</strain>
        <tissue evidence="2">Blood</tissue>
    </source>
</reference>
<protein>
    <submittedName>
        <fullName evidence="2">Uncharacterized protein</fullName>
    </submittedName>
</protein>
<gene>
    <name evidence="2" type="ORF">M9458_012943</name>
</gene>
<evidence type="ECO:0000313" key="3">
    <source>
        <dbReference type="Proteomes" id="UP001529510"/>
    </source>
</evidence>
<dbReference type="AlphaFoldDB" id="A0ABD0QVM6"/>
<feature type="region of interest" description="Disordered" evidence="1">
    <location>
        <begin position="1"/>
        <end position="20"/>
    </location>
</feature>
<evidence type="ECO:0000313" key="2">
    <source>
        <dbReference type="EMBL" id="KAL0190245.1"/>
    </source>
</evidence>
<evidence type="ECO:0000256" key="1">
    <source>
        <dbReference type="SAM" id="MobiDB-lite"/>
    </source>
</evidence>
<feature type="non-terminal residue" evidence="2">
    <location>
        <position position="1"/>
    </location>
</feature>
<accession>A0ABD0QVM6</accession>
<name>A0ABD0QVM6_CIRMR</name>
<comment type="caution">
    <text evidence="2">The sequence shown here is derived from an EMBL/GenBank/DDBJ whole genome shotgun (WGS) entry which is preliminary data.</text>
</comment>